<dbReference type="OrthoDB" id="6631235at2759"/>
<dbReference type="Proteomes" id="UP000479000">
    <property type="component" value="Unassembled WGS sequence"/>
</dbReference>
<evidence type="ECO:0000313" key="3">
    <source>
        <dbReference type="Proteomes" id="UP000479000"/>
    </source>
</evidence>
<reference evidence="2 3" key="1">
    <citation type="submission" date="2020-02" db="EMBL/GenBank/DDBJ databases">
        <authorList>
            <person name="Ferguson B K."/>
        </authorList>
    </citation>
    <scope>NUCLEOTIDE SEQUENCE [LARGE SCALE GENOMIC DNA]</scope>
</reference>
<feature type="compositionally biased region" description="Basic and acidic residues" evidence="1">
    <location>
        <begin position="78"/>
        <end position="90"/>
    </location>
</feature>
<feature type="compositionally biased region" description="Polar residues" evidence="1">
    <location>
        <begin position="178"/>
        <end position="188"/>
    </location>
</feature>
<feature type="compositionally biased region" description="Basic and acidic residues" evidence="1">
    <location>
        <begin position="140"/>
        <end position="154"/>
    </location>
</feature>
<name>A0A6H5HTB9_9HEMI</name>
<proteinExistence type="predicted"/>
<feature type="compositionally biased region" description="Low complexity" evidence="1">
    <location>
        <begin position="191"/>
        <end position="223"/>
    </location>
</feature>
<evidence type="ECO:0000256" key="1">
    <source>
        <dbReference type="SAM" id="MobiDB-lite"/>
    </source>
</evidence>
<sequence length="256" mass="27858">MEIRDLTTSPSIHSLQFIVIQSPWFKYRRLQETTPSRPVRNCRTPSGVPAPTTPLTSVVPMPTQAVRRFGAAEAQQEADGRKAMTKDKFSKYSPLPDISRPHGRPLLRQKTYDVLEPVYVKGPAPGSPRQPPISRGLTNAKDRPPPPKTAERGKTANAYRTNKDTALAPPPSRGRQTKLPQIGTSNPQVVAPTPQNGAAAPQAAPQVAAPAAQIAAPAPQNAASSKKPLRKPFQFKPQELSKDILPHSPTAFWFPI</sequence>
<gene>
    <name evidence="2" type="ORF">NTEN_LOCUS23572</name>
</gene>
<evidence type="ECO:0000313" key="2">
    <source>
        <dbReference type="EMBL" id="CAB0019944.1"/>
    </source>
</evidence>
<protein>
    <submittedName>
        <fullName evidence="2">Uncharacterized protein</fullName>
    </submittedName>
</protein>
<dbReference type="EMBL" id="CADCXU010034710">
    <property type="protein sequence ID" value="CAB0019944.1"/>
    <property type="molecule type" value="Genomic_DNA"/>
</dbReference>
<feature type="region of interest" description="Disordered" evidence="1">
    <location>
        <begin position="36"/>
        <end position="57"/>
    </location>
</feature>
<dbReference type="AlphaFoldDB" id="A0A6H5HTB9"/>
<organism evidence="2 3">
    <name type="scientific">Nesidiocoris tenuis</name>
    <dbReference type="NCBI Taxonomy" id="355587"/>
    <lineage>
        <taxon>Eukaryota</taxon>
        <taxon>Metazoa</taxon>
        <taxon>Ecdysozoa</taxon>
        <taxon>Arthropoda</taxon>
        <taxon>Hexapoda</taxon>
        <taxon>Insecta</taxon>
        <taxon>Pterygota</taxon>
        <taxon>Neoptera</taxon>
        <taxon>Paraneoptera</taxon>
        <taxon>Hemiptera</taxon>
        <taxon>Heteroptera</taxon>
        <taxon>Panheteroptera</taxon>
        <taxon>Cimicomorpha</taxon>
        <taxon>Miridae</taxon>
        <taxon>Dicyphina</taxon>
        <taxon>Nesidiocoris</taxon>
    </lineage>
</organism>
<keyword evidence="3" id="KW-1185">Reference proteome</keyword>
<feature type="region of interest" description="Disordered" evidence="1">
    <location>
        <begin position="72"/>
        <end position="233"/>
    </location>
</feature>
<accession>A0A6H5HTB9</accession>